<keyword evidence="3" id="KW-1185">Reference proteome</keyword>
<dbReference type="EMBL" id="JACMSC010000006">
    <property type="protein sequence ID" value="KAG6517506.1"/>
    <property type="molecule type" value="Genomic_DNA"/>
</dbReference>
<gene>
    <name evidence="2" type="ORF">ZIOFF_020898</name>
</gene>
<evidence type="ECO:0000313" key="2">
    <source>
        <dbReference type="EMBL" id="KAG6517506.1"/>
    </source>
</evidence>
<sequence length="195" mass="21927">MNSQDLELIRKIKRMINELPDLSIPPEDCYIIIETDGCMEDWGGICKWKLKKSMDSLGEGSSATSSDRGSTATDPGQTQFNGIPTPSGPYDLLQQYEELACYGAKTGIFNPEELDKRSHMADIEWTAIKRILSSIRELELICQLKEADFHKIGHYQGKGTYWQKALPAVNTAMIELFKAFISMQHVAQLINDNPP</sequence>
<comment type="caution">
    <text evidence="2">The sequence shown here is derived from an EMBL/GenBank/DDBJ whole genome shotgun (WGS) entry which is preliminary data.</text>
</comment>
<proteinExistence type="predicted"/>
<accession>A0A8J5HJ72</accession>
<feature type="region of interest" description="Disordered" evidence="1">
    <location>
        <begin position="59"/>
        <end position="84"/>
    </location>
</feature>
<evidence type="ECO:0000313" key="3">
    <source>
        <dbReference type="Proteomes" id="UP000734854"/>
    </source>
</evidence>
<protein>
    <submittedName>
        <fullName evidence="2">Uncharacterized protein</fullName>
    </submittedName>
</protein>
<organism evidence="2 3">
    <name type="scientific">Zingiber officinale</name>
    <name type="common">Ginger</name>
    <name type="synonym">Amomum zingiber</name>
    <dbReference type="NCBI Taxonomy" id="94328"/>
    <lineage>
        <taxon>Eukaryota</taxon>
        <taxon>Viridiplantae</taxon>
        <taxon>Streptophyta</taxon>
        <taxon>Embryophyta</taxon>
        <taxon>Tracheophyta</taxon>
        <taxon>Spermatophyta</taxon>
        <taxon>Magnoliopsida</taxon>
        <taxon>Liliopsida</taxon>
        <taxon>Zingiberales</taxon>
        <taxon>Zingiberaceae</taxon>
        <taxon>Zingiber</taxon>
    </lineage>
</organism>
<name>A0A8J5HJ72_ZINOF</name>
<evidence type="ECO:0000256" key="1">
    <source>
        <dbReference type="SAM" id="MobiDB-lite"/>
    </source>
</evidence>
<dbReference type="Proteomes" id="UP000734854">
    <property type="component" value="Unassembled WGS sequence"/>
</dbReference>
<reference evidence="2 3" key="1">
    <citation type="submission" date="2020-08" db="EMBL/GenBank/DDBJ databases">
        <title>Plant Genome Project.</title>
        <authorList>
            <person name="Zhang R.-G."/>
        </authorList>
    </citation>
    <scope>NUCLEOTIDE SEQUENCE [LARGE SCALE GENOMIC DNA]</scope>
    <source>
        <tissue evidence="2">Rhizome</tissue>
    </source>
</reference>
<dbReference type="AlphaFoldDB" id="A0A8J5HJ72"/>